<feature type="domain" description="Phosphoribosyltransferase" evidence="12">
    <location>
        <begin position="45"/>
        <end position="183"/>
    </location>
</feature>
<comment type="function">
    <text evidence="2 11">Catalyzes a salvage reaction resulting in the formation of AMP, that is energically less costly than de novo synthesis.</text>
</comment>
<dbReference type="CDD" id="cd06223">
    <property type="entry name" value="PRTases_typeI"/>
    <property type="match status" value="1"/>
</dbReference>
<dbReference type="NCBIfam" id="TIGR01090">
    <property type="entry name" value="apt"/>
    <property type="match status" value="1"/>
</dbReference>
<evidence type="ECO:0000313" key="14">
    <source>
        <dbReference type="Proteomes" id="UP000186074"/>
    </source>
</evidence>
<dbReference type="RefSeq" id="WP_076084845.1">
    <property type="nucleotide sequence ID" value="NZ_CP019070.1"/>
</dbReference>
<evidence type="ECO:0000256" key="5">
    <source>
        <dbReference type="ARBA" id="ARBA00008391"/>
    </source>
</evidence>
<dbReference type="GO" id="GO:0005737">
    <property type="term" value="C:cytoplasm"/>
    <property type="evidence" value="ECO:0007669"/>
    <property type="project" value="UniProtKB-SubCell"/>
</dbReference>
<name>A0A1P8KKP1_9BACT</name>
<accession>A0A1P8KKP1</accession>
<dbReference type="Pfam" id="PF00156">
    <property type="entry name" value="Pribosyltran"/>
    <property type="match status" value="1"/>
</dbReference>
<keyword evidence="14" id="KW-1185">Reference proteome</keyword>
<dbReference type="GO" id="GO:0006168">
    <property type="term" value="P:adenine salvage"/>
    <property type="evidence" value="ECO:0007669"/>
    <property type="project" value="InterPro"/>
</dbReference>
<reference evidence="13 14" key="1">
    <citation type="submission" date="2017-01" db="EMBL/GenBank/DDBJ databases">
        <title>Genome sequencing of Arcobacter sp. LPB0137.</title>
        <authorList>
            <person name="Lee G.-W."/>
            <person name="Yi H."/>
        </authorList>
    </citation>
    <scope>NUCLEOTIDE SEQUENCE [LARGE SCALE GENOMIC DNA]</scope>
    <source>
        <strain evidence="13 14">LPB0137</strain>
    </source>
</reference>
<evidence type="ECO:0000256" key="11">
    <source>
        <dbReference type="HAMAP-Rule" id="MF_00004"/>
    </source>
</evidence>
<sequence length="184" mass="20659">MSKKILTQDEKNRLLSSIRSIENFPKEGIIFKDITTLLNDKDAYALTMQHFEDRYKDYNLDYIAGIDSRGFIFGAALADRLGIGFVPVRKKGKLPSTTACEKYELEYGFDEVEIHLDAFRGQKNARVLLIDDIIVSGGTAYAAANLINKLDVNLVEMCFLMDIKILGGAQKLQKVAPVYSVLEI</sequence>
<evidence type="ECO:0000256" key="6">
    <source>
        <dbReference type="ARBA" id="ARBA00011893"/>
    </source>
</evidence>
<dbReference type="NCBIfam" id="NF002636">
    <property type="entry name" value="PRK02304.1-5"/>
    <property type="match status" value="1"/>
</dbReference>
<evidence type="ECO:0000256" key="9">
    <source>
        <dbReference type="ARBA" id="ARBA00022679"/>
    </source>
</evidence>
<dbReference type="HAMAP" id="MF_00004">
    <property type="entry name" value="Aden_phosphoribosyltr"/>
    <property type="match status" value="1"/>
</dbReference>
<evidence type="ECO:0000256" key="4">
    <source>
        <dbReference type="ARBA" id="ARBA00004659"/>
    </source>
</evidence>
<comment type="similarity">
    <text evidence="5 11">Belongs to the purine/pyrimidine phosphoribosyltransferase family.</text>
</comment>
<evidence type="ECO:0000259" key="12">
    <source>
        <dbReference type="Pfam" id="PF00156"/>
    </source>
</evidence>
<evidence type="ECO:0000313" key="13">
    <source>
        <dbReference type="EMBL" id="APW65119.1"/>
    </source>
</evidence>
<evidence type="ECO:0000256" key="8">
    <source>
        <dbReference type="ARBA" id="ARBA00022676"/>
    </source>
</evidence>
<dbReference type="SUPFAM" id="SSF53271">
    <property type="entry name" value="PRTase-like"/>
    <property type="match status" value="1"/>
</dbReference>
<dbReference type="Proteomes" id="UP000186074">
    <property type="component" value="Chromosome"/>
</dbReference>
<dbReference type="GO" id="GO:0016208">
    <property type="term" value="F:AMP binding"/>
    <property type="evidence" value="ECO:0007669"/>
    <property type="project" value="TreeGrafter"/>
</dbReference>
<dbReference type="STRING" id="1850254.LPB137_04315"/>
<gene>
    <name evidence="11" type="primary">apt</name>
    <name evidence="13" type="ORF">LPB137_04315</name>
</gene>
<evidence type="ECO:0000256" key="3">
    <source>
        <dbReference type="ARBA" id="ARBA00004496"/>
    </source>
</evidence>
<keyword evidence="8 11" id="KW-0328">Glycosyltransferase</keyword>
<dbReference type="AlphaFoldDB" id="A0A1P8KKP1"/>
<protein>
    <recommendedName>
        <fullName evidence="6 11">Adenine phosphoribosyltransferase</fullName>
        <shortName evidence="11">APRT</shortName>
        <ecNumber evidence="6 11">2.4.2.7</ecNumber>
    </recommendedName>
</protein>
<dbReference type="GO" id="GO:0003999">
    <property type="term" value="F:adenine phosphoribosyltransferase activity"/>
    <property type="evidence" value="ECO:0007669"/>
    <property type="project" value="UniProtKB-UniRule"/>
</dbReference>
<dbReference type="UniPathway" id="UPA00588">
    <property type="reaction ID" value="UER00646"/>
</dbReference>
<dbReference type="NCBIfam" id="NF002634">
    <property type="entry name" value="PRK02304.1-3"/>
    <property type="match status" value="1"/>
</dbReference>
<evidence type="ECO:0000256" key="10">
    <source>
        <dbReference type="ARBA" id="ARBA00022726"/>
    </source>
</evidence>
<dbReference type="Gene3D" id="3.40.50.2020">
    <property type="match status" value="1"/>
</dbReference>
<dbReference type="GO" id="GO:0006166">
    <property type="term" value="P:purine ribonucleoside salvage"/>
    <property type="evidence" value="ECO:0007669"/>
    <property type="project" value="UniProtKB-UniRule"/>
</dbReference>
<proteinExistence type="inferred from homology"/>
<dbReference type="FunFam" id="3.40.50.2020:FF:000021">
    <property type="entry name" value="Adenine phosphoribosyltransferase"/>
    <property type="match status" value="1"/>
</dbReference>
<dbReference type="PANTHER" id="PTHR32315:SF3">
    <property type="entry name" value="ADENINE PHOSPHORIBOSYLTRANSFERASE"/>
    <property type="match status" value="1"/>
</dbReference>
<dbReference type="GO" id="GO:0044209">
    <property type="term" value="P:AMP salvage"/>
    <property type="evidence" value="ECO:0007669"/>
    <property type="project" value="UniProtKB-UniRule"/>
</dbReference>
<dbReference type="InterPro" id="IPR050054">
    <property type="entry name" value="UPRTase/APRTase"/>
</dbReference>
<keyword evidence="7 11" id="KW-0963">Cytoplasm</keyword>
<evidence type="ECO:0000256" key="2">
    <source>
        <dbReference type="ARBA" id="ARBA00003968"/>
    </source>
</evidence>
<dbReference type="InterPro" id="IPR029057">
    <property type="entry name" value="PRTase-like"/>
</dbReference>
<comment type="pathway">
    <text evidence="4 11">Purine metabolism; AMP biosynthesis via salvage pathway; AMP from adenine: step 1/1.</text>
</comment>
<dbReference type="EC" id="2.4.2.7" evidence="6 11"/>
<dbReference type="InterPro" id="IPR005764">
    <property type="entry name" value="Ade_phspho_trans"/>
</dbReference>
<dbReference type="InterPro" id="IPR000836">
    <property type="entry name" value="PRTase_dom"/>
</dbReference>
<evidence type="ECO:0000256" key="7">
    <source>
        <dbReference type="ARBA" id="ARBA00022490"/>
    </source>
</evidence>
<organism evidence="13 14">
    <name type="scientific">Poseidonibacter parvus</name>
    <dbReference type="NCBI Taxonomy" id="1850254"/>
    <lineage>
        <taxon>Bacteria</taxon>
        <taxon>Pseudomonadati</taxon>
        <taxon>Campylobacterota</taxon>
        <taxon>Epsilonproteobacteria</taxon>
        <taxon>Campylobacterales</taxon>
        <taxon>Arcobacteraceae</taxon>
        <taxon>Poseidonibacter</taxon>
    </lineage>
</organism>
<comment type="subcellular location">
    <subcellularLocation>
        <location evidence="3 11">Cytoplasm</location>
    </subcellularLocation>
</comment>
<comment type="subunit">
    <text evidence="11">Homodimer.</text>
</comment>
<dbReference type="PANTHER" id="PTHR32315">
    <property type="entry name" value="ADENINE PHOSPHORIBOSYLTRANSFERASE"/>
    <property type="match status" value="1"/>
</dbReference>
<dbReference type="KEGG" id="alp:LPB137_04315"/>
<keyword evidence="9 11" id="KW-0808">Transferase</keyword>
<comment type="catalytic activity">
    <reaction evidence="1 11">
        <text>AMP + diphosphate = 5-phospho-alpha-D-ribose 1-diphosphate + adenine</text>
        <dbReference type="Rhea" id="RHEA:16609"/>
        <dbReference type="ChEBI" id="CHEBI:16708"/>
        <dbReference type="ChEBI" id="CHEBI:33019"/>
        <dbReference type="ChEBI" id="CHEBI:58017"/>
        <dbReference type="ChEBI" id="CHEBI:456215"/>
        <dbReference type="EC" id="2.4.2.7"/>
    </reaction>
</comment>
<dbReference type="GO" id="GO:0002055">
    <property type="term" value="F:adenine binding"/>
    <property type="evidence" value="ECO:0007669"/>
    <property type="project" value="TreeGrafter"/>
</dbReference>
<keyword evidence="10 11" id="KW-0660">Purine salvage</keyword>
<evidence type="ECO:0000256" key="1">
    <source>
        <dbReference type="ARBA" id="ARBA00000868"/>
    </source>
</evidence>
<dbReference type="EMBL" id="CP019070">
    <property type="protein sequence ID" value="APW65119.1"/>
    <property type="molecule type" value="Genomic_DNA"/>
</dbReference>